<feature type="region of interest" description="Disordered" evidence="1">
    <location>
        <begin position="104"/>
        <end position="170"/>
    </location>
</feature>
<dbReference type="RefSeq" id="XP_008480249.1">
    <property type="nucleotide sequence ID" value="XM_008482027.1"/>
</dbReference>
<sequence length="318" mass="35542">MMSPPVDSQAMVDADMPGDVMDEMENMDEYKTSMVFMPPQPRKSEIILMQLEEDPEKLENWLNYLDYIDSIILEGLLNAVGYSLNSTPSITAALKQHRKISLNNNSLSANANDEQNSPDNKKKRKKVENITHDSMLPQKKRALVSATPGNNNNSGETNLNNPGKKFMKNNSSEDCVDDETLIRETEAALKNLSGSWLGAKHNNTYYSNSTSSEKVHPYEANPAFENLFDENKNFNTTPSHRVSSTYATSVSNVSGGVTNLKDVITVRDENNEKRGGGGVKKRSGEKENNNNNKDIDNLLKIENECTKLNNKEKMAESR</sequence>
<evidence type="ECO:0000313" key="2">
    <source>
        <dbReference type="Proteomes" id="UP000079169"/>
    </source>
</evidence>
<dbReference type="PaxDb" id="121845-A0A1S3DEW8"/>
<protein>
    <submittedName>
        <fullName evidence="3">Uncharacterized protein</fullName>
    </submittedName>
</protein>
<dbReference type="KEGG" id="dci:103517025"/>
<dbReference type="AlphaFoldDB" id="A0A1S3DEW8"/>
<evidence type="ECO:0000256" key="1">
    <source>
        <dbReference type="SAM" id="MobiDB-lite"/>
    </source>
</evidence>
<feature type="compositionally biased region" description="Low complexity" evidence="1">
    <location>
        <begin position="149"/>
        <end position="163"/>
    </location>
</feature>
<proteinExistence type="predicted"/>
<keyword evidence="2" id="KW-1185">Reference proteome</keyword>
<accession>A0A1S3DEW8</accession>
<name>A0A1S3DEW8_DIACI</name>
<feature type="region of interest" description="Disordered" evidence="1">
    <location>
        <begin position="269"/>
        <end position="296"/>
    </location>
</feature>
<organism evidence="2 3">
    <name type="scientific">Diaphorina citri</name>
    <name type="common">Asian citrus psyllid</name>
    <dbReference type="NCBI Taxonomy" id="121845"/>
    <lineage>
        <taxon>Eukaryota</taxon>
        <taxon>Metazoa</taxon>
        <taxon>Ecdysozoa</taxon>
        <taxon>Arthropoda</taxon>
        <taxon>Hexapoda</taxon>
        <taxon>Insecta</taxon>
        <taxon>Pterygota</taxon>
        <taxon>Neoptera</taxon>
        <taxon>Paraneoptera</taxon>
        <taxon>Hemiptera</taxon>
        <taxon>Sternorrhyncha</taxon>
        <taxon>Psylloidea</taxon>
        <taxon>Psyllidae</taxon>
        <taxon>Diaphorininae</taxon>
        <taxon>Diaphorina</taxon>
    </lineage>
</organism>
<dbReference type="GeneID" id="103517025"/>
<feature type="compositionally biased region" description="Basic and acidic residues" evidence="1">
    <location>
        <begin position="282"/>
        <end position="296"/>
    </location>
</feature>
<dbReference type="Proteomes" id="UP000079169">
    <property type="component" value="Unplaced"/>
</dbReference>
<evidence type="ECO:0000313" key="3">
    <source>
        <dbReference type="RefSeq" id="XP_008480249.1"/>
    </source>
</evidence>
<reference evidence="3" key="1">
    <citation type="submission" date="2025-08" db="UniProtKB">
        <authorList>
            <consortium name="RefSeq"/>
        </authorList>
    </citation>
    <scope>IDENTIFICATION</scope>
</reference>
<gene>
    <name evidence="3" type="primary">LOC103517025</name>
</gene>